<protein>
    <recommendedName>
        <fullName evidence="8">L antigen family member 3</fullName>
    </recommendedName>
</protein>
<comment type="function">
    <text evidence="7">Component of the EKC/KEOPS complex that is required for the formation of a threonylcarbamoyl group on adenosine at position 37 (t(6)A37) in tRNAs that read codons beginning with adenine. The complex is probably involved in the transfer of the threonylcarbamoyl moiety of threonylcarbamoyl-AMP (TC-AMP) to the N6 group of A37. LAGE3 functions as a dimerization module for the complex.</text>
</comment>
<dbReference type="EMBL" id="GAMC01003746">
    <property type="protein sequence ID" value="JAC02810.1"/>
    <property type="molecule type" value="mRNA"/>
</dbReference>
<comment type="similarity">
    <text evidence="3">Belongs to the CTAG/PCC1 family.</text>
</comment>
<keyword evidence="6" id="KW-0539">Nucleus</keyword>
<dbReference type="InterPro" id="IPR015419">
    <property type="entry name" value="CTAG/Pcc1"/>
</dbReference>
<dbReference type="GO" id="GO:0000408">
    <property type="term" value="C:EKC/KEOPS complex"/>
    <property type="evidence" value="ECO:0007669"/>
    <property type="project" value="TreeGrafter"/>
</dbReference>
<evidence type="ECO:0000256" key="3">
    <source>
        <dbReference type="ARBA" id="ARBA00007073"/>
    </source>
</evidence>
<comment type="subcellular location">
    <subcellularLocation>
        <location evidence="2">Cytoplasm</location>
    </subcellularLocation>
    <subcellularLocation>
        <location evidence="1">Nucleus</location>
    </subcellularLocation>
</comment>
<proteinExistence type="evidence at transcript level"/>
<evidence type="ECO:0000256" key="4">
    <source>
        <dbReference type="ARBA" id="ARBA00022490"/>
    </source>
</evidence>
<evidence type="ECO:0000256" key="2">
    <source>
        <dbReference type="ARBA" id="ARBA00004496"/>
    </source>
</evidence>
<dbReference type="GO" id="GO:0070525">
    <property type="term" value="P:tRNA threonylcarbamoyladenosine metabolic process"/>
    <property type="evidence" value="ECO:0007669"/>
    <property type="project" value="TreeGrafter"/>
</dbReference>
<evidence type="ECO:0000256" key="1">
    <source>
        <dbReference type="ARBA" id="ARBA00004123"/>
    </source>
</evidence>
<keyword evidence="5" id="KW-0819">tRNA processing</keyword>
<dbReference type="GO" id="GO:0005634">
    <property type="term" value="C:nucleus"/>
    <property type="evidence" value="ECO:0007669"/>
    <property type="project" value="UniProtKB-SubCell"/>
</dbReference>
<dbReference type="GO" id="GO:0008033">
    <property type="term" value="P:tRNA processing"/>
    <property type="evidence" value="ECO:0007669"/>
    <property type="project" value="UniProtKB-KW"/>
</dbReference>
<evidence type="ECO:0000256" key="6">
    <source>
        <dbReference type="ARBA" id="ARBA00023242"/>
    </source>
</evidence>
<reference evidence="9" key="1">
    <citation type="submission" date="2013-07" db="EMBL/GenBank/DDBJ databases">
        <authorList>
            <person name="Geib S."/>
        </authorList>
    </citation>
    <scope>NUCLEOTIDE SEQUENCE</scope>
</reference>
<evidence type="ECO:0000256" key="8">
    <source>
        <dbReference type="ARBA" id="ARBA00076355"/>
    </source>
</evidence>
<dbReference type="PANTHER" id="PTHR31283">
    <property type="entry name" value="EKC/KEOPS COMPLEX SUBUNIT PCC1 FAMILY MEMBER"/>
    <property type="match status" value="1"/>
</dbReference>
<dbReference type="GeneID" id="101451187"/>
<dbReference type="EMBL" id="GAMC01003744">
    <property type="protein sequence ID" value="JAC02812.1"/>
    <property type="molecule type" value="mRNA"/>
</dbReference>
<dbReference type="OrthoDB" id="10025739at2759"/>
<reference evidence="9" key="2">
    <citation type="journal article" date="2014" name="BMC Genomics">
        <title>A genomic perspective to assessing quality of mass-reared SIT flies used in Mediterranean fruit fly (Ceratitis capitata) eradication in California.</title>
        <authorList>
            <person name="Calla B."/>
            <person name="Hall B."/>
            <person name="Hou S."/>
            <person name="Geib S.M."/>
        </authorList>
    </citation>
    <scope>NUCLEOTIDE SEQUENCE</scope>
</reference>
<dbReference type="Pfam" id="PF09341">
    <property type="entry name" value="Pcc1"/>
    <property type="match status" value="1"/>
</dbReference>
<evidence type="ECO:0000256" key="7">
    <source>
        <dbReference type="ARBA" id="ARBA00053047"/>
    </source>
</evidence>
<evidence type="ECO:0000256" key="5">
    <source>
        <dbReference type="ARBA" id="ARBA00022694"/>
    </source>
</evidence>
<dbReference type="Gene3D" id="3.30.310.50">
    <property type="entry name" value="Alpha-D-phosphohexomutase, C-terminal domain"/>
    <property type="match status" value="1"/>
</dbReference>
<dbReference type="AlphaFoldDB" id="W8CCG3"/>
<organism evidence="9">
    <name type="scientific">Ceratitis capitata</name>
    <name type="common">Mediterranean fruit fly</name>
    <name type="synonym">Tephritis capitata</name>
    <dbReference type="NCBI Taxonomy" id="7213"/>
    <lineage>
        <taxon>Eukaryota</taxon>
        <taxon>Metazoa</taxon>
        <taxon>Ecdysozoa</taxon>
        <taxon>Arthropoda</taxon>
        <taxon>Hexapoda</taxon>
        <taxon>Insecta</taxon>
        <taxon>Pterygota</taxon>
        <taxon>Neoptera</taxon>
        <taxon>Endopterygota</taxon>
        <taxon>Diptera</taxon>
        <taxon>Brachycera</taxon>
        <taxon>Muscomorpha</taxon>
        <taxon>Tephritoidea</taxon>
        <taxon>Tephritidae</taxon>
        <taxon>Ceratitis</taxon>
        <taxon>Ceratitis</taxon>
    </lineage>
</organism>
<gene>
    <name evidence="9" type="primary">LAGE3</name>
</gene>
<accession>W8CCG3</accession>
<dbReference type="CTD" id="8674046"/>
<evidence type="ECO:0000313" key="9">
    <source>
        <dbReference type="EMBL" id="JAC02810.1"/>
    </source>
</evidence>
<sequence>MPNSNVLESDTPTENINNQTEATLKIPFENSQRAEIVYRVLSVDKEPRRNFVQKELRLIGNQIEIHFKADQVKNLRTAITSFFGALLLCTDTIKEFAPNTQTVNNNGGTHTSANSA</sequence>
<dbReference type="KEGG" id="ccat:101451187"/>
<dbReference type="FunFam" id="3.30.310.50:FF:000005">
    <property type="entry name" value="L antigen family member 3"/>
    <property type="match status" value="1"/>
</dbReference>
<keyword evidence="4" id="KW-0963">Cytoplasm</keyword>
<name>W8CCG3_CERCA</name>
<dbReference type="GO" id="GO:0005737">
    <property type="term" value="C:cytoplasm"/>
    <property type="evidence" value="ECO:0007669"/>
    <property type="project" value="UniProtKB-SubCell"/>
</dbReference>
<dbReference type="PANTHER" id="PTHR31283:SF5">
    <property type="entry name" value="EKC_KEOPS COMPLEX SUBUNIT LAGE3"/>
    <property type="match status" value="1"/>
</dbReference>